<dbReference type="Proteomes" id="UP000199494">
    <property type="component" value="Unassembled WGS sequence"/>
</dbReference>
<reference evidence="10 11" key="1">
    <citation type="submission" date="2016-10" db="EMBL/GenBank/DDBJ databases">
        <authorList>
            <person name="de Groot N.N."/>
        </authorList>
    </citation>
    <scope>NUCLEOTIDE SEQUENCE [LARGE SCALE GENOMIC DNA]</scope>
    <source>
        <strain evidence="10 11">CGMCC 4.5506</strain>
    </source>
</reference>
<evidence type="ECO:0000256" key="9">
    <source>
        <dbReference type="ARBA" id="ARBA00023136"/>
    </source>
</evidence>
<evidence type="ECO:0000256" key="1">
    <source>
        <dbReference type="ARBA" id="ARBA00004162"/>
    </source>
</evidence>
<evidence type="ECO:0000256" key="4">
    <source>
        <dbReference type="ARBA" id="ARBA00022692"/>
    </source>
</evidence>
<dbReference type="AlphaFoldDB" id="A0A222VTQ4"/>
<keyword evidence="9" id="KW-0472">Membrane</keyword>
<dbReference type="Gene3D" id="3.30.2390.20">
    <property type="entry name" value="Type VII secretion system EccB, repeat 1 domain"/>
    <property type="match status" value="1"/>
</dbReference>
<gene>
    <name evidence="10" type="ORF">SAMN05421630_10813</name>
</gene>
<dbReference type="InterPro" id="IPR044857">
    <property type="entry name" value="T7SS_EccB_R1"/>
</dbReference>
<organism evidence="10 11">
    <name type="scientific">Prauserella marina</name>
    <dbReference type="NCBI Taxonomy" id="530584"/>
    <lineage>
        <taxon>Bacteria</taxon>
        <taxon>Bacillati</taxon>
        <taxon>Actinomycetota</taxon>
        <taxon>Actinomycetes</taxon>
        <taxon>Pseudonocardiales</taxon>
        <taxon>Pseudonocardiaceae</taxon>
        <taxon>Prauserella</taxon>
    </lineage>
</organism>
<comment type="subcellular location">
    <subcellularLocation>
        <location evidence="1">Cell membrane</location>
        <topology evidence="1">Single-pass membrane protein</topology>
    </subcellularLocation>
</comment>
<dbReference type="InterPro" id="IPR007795">
    <property type="entry name" value="T7SS_EccB"/>
</dbReference>
<dbReference type="EMBL" id="FMZE01000008">
    <property type="protein sequence ID" value="SDD39347.1"/>
    <property type="molecule type" value="Genomic_DNA"/>
</dbReference>
<dbReference type="GO" id="GO:0016787">
    <property type="term" value="F:hydrolase activity"/>
    <property type="evidence" value="ECO:0007669"/>
    <property type="project" value="UniProtKB-KW"/>
</dbReference>
<comment type="similarity">
    <text evidence="2">Belongs to the EccB family.</text>
</comment>
<dbReference type="Gene3D" id="2.40.50.910">
    <property type="entry name" value="Type VII secretion system EccB, repeat 3 domain"/>
    <property type="match status" value="1"/>
</dbReference>
<evidence type="ECO:0000256" key="7">
    <source>
        <dbReference type="ARBA" id="ARBA00022840"/>
    </source>
</evidence>
<keyword evidence="7" id="KW-0067">ATP-binding</keyword>
<keyword evidence="5" id="KW-0547">Nucleotide-binding</keyword>
<evidence type="ECO:0000313" key="11">
    <source>
        <dbReference type="Proteomes" id="UP000199494"/>
    </source>
</evidence>
<dbReference type="KEGG" id="pmad:BAY61_22485"/>
<evidence type="ECO:0000256" key="3">
    <source>
        <dbReference type="ARBA" id="ARBA00022475"/>
    </source>
</evidence>
<keyword evidence="8" id="KW-1133">Transmembrane helix</keyword>
<sequence length="492" mass="50620">MASRKDQLHSYQFMMQRVVSSVMVHETDPEQTPLRRSVGAVFGSVMIAAIIAAVFGIVGVLTNTGGSSWQSDGSVVIERETGAAFVYLDGELQPVLNYASARLLAGSGSTPAAAAAGMRGGRMGAAANTGEPFRVAGKSLAGIPRKPMVGIAGAPDSLPPPDRAITAPWMSCTHLGQDASGSPSISTEVRVGVEETERDSLGNSALLVRDNESGTRYLIWNNHRYRFAGADPDRLLRSIFGFGNRIVDVGSAWLNALPAGPDLRDIGIDGHGGETAAVPGHQIGDLLHHPVGTGEQYYVVLREGLAPITPLQMRIILGQHSTEPTPVSASMAGNVPVADVLNGQQGPTAPPTNPPPVADIPDSEPVSLCATTTGAGTRSTVSMTTGSLAGAEGAPTVGQSQSGGVLADRIHVPPGQVAVVRAMPSDTAQGGALNVVTDEGVRYPVPTDEELSSLGYDPNTAVPMPAALVQRIPAGPTLSSAAAGTPATPETH</sequence>
<accession>A0A222VTQ4</accession>
<protein>
    <submittedName>
        <fullName evidence="10">Type VII secretion protein EccB</fullName>
    </submittedName>
</protein>
<keyword evidence="3" id="KW-1003">Cell membrane</keyword>
<proteinExistence type="inferred from homology"/>
<evidence type="ECO:0000256" key="8">
    <source>
        <dbReference type="ARBA" id="ARBA00022989"/>
    </source>
</evidence>
<keyword evidence="4" id="KW-0812">Transmembrane</keyword>
<evidence type="ECO:0000256" key="5">
    <source>
        <dbReference type="ARBA" id="ARBA00022741"/>
    </source>
</evidence>
<name>A0A222VTQ4_9PSEU</name>
<dbReference type="InterPro" id="IPR042485">
    <property type="entry name" value="T7SS_EccB_R3"/>
</dbReference>
<dbReference type="RefSeq" id="WP_091807559.1">
    <property type="nucleotide sequence ID" value="NZ_CP016353.1"/>
</dbReference>
<dbReference type="GO" id="GO:0005886">
    <property type="term" value="C:plasma membrane"/>
    <property type="evidence" value="ECO:0007669"/>
    <property type="project" value="UniProtKB-SubCell"/>
</dbReference>
<dbReference type="Pfam" id="PF05108">
    <property type="entry name" value="T7SS_ESX1_EccB"/>
    <property type="match status" value="1"/>
</dbReference>
<dbReference type="GO" id="GO:0005576">
    <property type="term" value="C:extracellular region"/>
    <property type="evidence" value="ECO:0007669"/>
    <property type="project" value="TreeGrafter"/>
</dbReference>
<dbReference type="NCBIfam" id="TIGR03919">
    <property type="entry name" value="T7SS_EccB"/>
    <property type="match status" value="1"/>
</dbReference>
<evidence type="ECO:0000313" key="10">
    <source>
        <dbReference type="EMBL" id="SDD39347.1"/>
    </source>
</evidence>
<dbReference type="STRING" id="530584.SAMN05421630_10813"/>
<evidence type="ECO:0000256" key="6">
    <source>
        <dbReference type="ARBA" id="ARBA00022801"/>
    </source>
</evidence>
<keyword evidence="11" id="KW-1185">Reference proteome</keyword>
<dbReference type="OrthoDB" id="3847604at2"/>
<dbReference type="PANTHER" id="PTHR40765">
    <property type="entry name" value="ESX-2 SECRETION SYSTEM ATPASE ECCB2"/>
    <property type="match status" value="1"/>
</dbReference>
<dbReference type="PANTHER" id="PTHR40765:SF2">
    <property type="entry name" value="ESX-2 SECRETION SYSTEM ATPASE ECCB2"/>
    <property type="match status" value="1"/>
</dbReference>
<evidence type="ECO:0000256" key="2">
    <source>
        <dbReference type="ARBA" id="ARBA00008149"/>
    </source>
</evidence>
<dbReference type="GO" id="GO:0005524">
    <property type="term" value="F:ATP binding"/>
    <property type="evidence" value="ECO:0007669"/>
    <property type="project" value="UniProtKB-KW"/>
</dbReference>
<keyword evidence="6" id="KW-0378">Hydrolase</keyword>